<dbReference type="InterPro" id="IPR000835">
    <property type="entry name" value="HTH_MarR-typ"/>
</dbReference>
<dbReference type="InterPro" id="IPR036388">
    <property type="entry name" value="WH-like_DNA-bd_sf"/>
</dbReference>
<dbReference type="SMART" id="SM00347">
    <property type="entry name" value="HTH_MARR"/>
    <property type="match status" value="1"/>
</dbReference>
<dbReference type="AlphaFoldDB" id="A0A5B9E5J2"/>
<evidence type="ECO:0000256" key="1">
    <source>
        <dbReference type="ARBA" id="ARBA00023015"/>
    </source>
</evidence>
<name>A0A5B9E5J2_9BACT</name>
<keyword evidence="3" id="KW-0804">Transcription</keyword>
<dbReference type="PROSITE" id="PS50995">
    <property type="entry name" value="HTH_MARR_2"/>
    <property type="match status" value="1"/>
</dbReference>
<dbReference type="Gene3D" id="1.10.10.10">
    <property type="entry name" value="Winged helix-like DNA-binding domain superfamily/Winged helix DNA-binding domain"/>
    <property type="match status" value="1"/>
</dbReference>
<dbReference type="PANTHER" id="PTHR42756">
    <property type="entry name" value="TRANSCRIPTIONAL REGULATOR, MARR"/>
    <property type="match status" value="1"/>
</dbReference>
<keyword evidence="1" id="KW-0805">Transcription regulation</keyword>
<dbReference type="Proteomes" id="UP000321820">
    <property type="component" value="Chromosome"/>
</dbReference>
<dbReference type="OrthoDB" id="9799747at2"/>
<organism evidence="6 7">
    <name type="scientific">Terriglobus albidus</name>
    <dbReference type="NCBI Taxonomy" id="1592106"/>
    <lineage>
        <taxon>Bacteria</taxon>
        <taxon>Pseudomonadati</taxon>
        <taxon>Acidobacteriota</taxon>
        <taxon>Terriglobia</taxon>
        <taxon>Terriglobales</taxon>
        <taxon>Acidobacteriaceae</taxon>
        <taxon>Terriglobus</taxon>
    </lineage>
</organism>
<evidence type="ECO:0000256" key="2">
    <source>
        <dbReference type="ARBA" id="ARBA00023125"/>
    </source>
</evidence>
<evidence type="ECO:0000256" key="4">
    <source>
        <dbReference type="SAM" id="MobiDB-lite"/>
    </source>
</evidence>
<dbReference type="GO" id="GO:0003700">
    <property type="term" value="F:DNA-binding transcription factor activity"/>
    <property type="evidence" value="ECO:0007669"/>
    <property type="project" value="InterPro"/>
</dbReference>
<protein>
    <submittedName>
        <fullName evidence="6">MarR family transcriptional regulator</fullName>
    </submittedName>
</protein>
<evidence type="ECO:0000256" key="3">
    <source>
        <dbReference type="ARBA" id="ARBA00023163"/>
    </source>
</evidence>
<proteinExistence type="predicted"/>
<accession>A0A5B9E5J2</accession>
<evidence type="ECO:0000313" key="6">
    <source>
        <dbReference type="EMBL" id="QEE26844.1"/>
    </source>
</evidence>
<feature type="region of interest" description="Disordered" evidence="4">
    <location>
        <begin position="135"/>
        <end position="157"/>
    </location>
</feature>
<dbReference type="PANTHER" id="PTHR42756:SF1">
    <property type="entry name" value="TRANSCRIPTIONAL REPRESSOR OF EMRAB OPERON"/>
    <property type="match status" value="1"/>
</dbReference>
<keyword evidence="2" id="KW-0238">DNA-binding</keyword>
<feature type="domain" description="HTH marR-type" evidence="5">
    <location>
        <begin position="9"/>
        <end position="141"/>
    </location>
</feature>
<gene>
    <name evidence="6" type="ORF">FTW19_01780</name>
</gene>
<sequence length="157" mass="17609">MSEQKALSATRLWLVMMKAYDAVRTFAEESIVGTGLGLSDFIVLEMLLHKGPLSMTQIAEKARLANASTTAAIDRLERRNLVRRGFHATDRRVRVVELTDEGEKLIRCTFSAHSRDLEEMMRPLSAADRRALHDGLKKLGQTAAATNKTKSQRQERA</sequence>
<evidence type="ECO:0000313" key="7">
    <source>
        <dbReference type="Proteomes" id="UP000321820"/>
    </source>
</evidence>
<keyword evidence="7" id="KW-1185">Reference proteome</keyword>
<reference evidence="6 7" key="1">
    <citation type="submission" date="2019-08" db="EMBL/GenBank/DDBJ databases">
        <title>Complete genome sequence of Terriglobus albidus strain ORNL.</title>
        <authorList>
            <person name="Podar M."/>
        </authorList>
    </citation>
    <scope>NUCLEOTIDE SEQUENCE [LARGE SCALE GENOMIC DNA]</scope>
    <source>
        <strain evidence="6 7">ORNL</strain>
    </source>
</reference>
<dbReference type="KEGG" id="talb:FTW19_01780"/>
<dbReference type="EMBL" id="CP042806">
    <property type="protein sequence ID" value="QEE26844.1"/>
    <property type="molecule type" value="Genomic_DNA"/>
</dbReference>
<dbReference type="InterPro" id="IPR036390">
    <property type="entry name" value="WH_DNA-bd_sf"/>
</dbReference>
<dbReference type="SUPFAM" id="SSF46785">
    <property type="entry name" value="Winged helix' DNA-binding domain"/>
    <property type="match status" value="1"/>
</dbReference>
<dbReference type="RefSeq" id="WP_147646004.1">
    <property type="nucleotide sequence ID" value="NZ_CP042806.1"/>
</dbReference>
<dbReference type="PRINTS" id="PR00598">
    <property type="entry name" value="HTHMARR"/>
</dbReference>
<evidence type="ECO:0000259" key="5">
    <source>
        <dbReference type="PROSITE" id="PS50995"/>
    </source>
</evidence>
<dbReference type="GO" id="GO:0003677">
    <property type="term" value="F:DNA binding"/>
    <property type="evidence" value="ECO:0007669"/>
    <property type="project" value="UniProtKB-KW"/>
</dbReference>
<dbReference type="Pfam" id="PF01047">
    <property type="entry name" value="MarR"/>
    <property type="match status" value="1"/>
</dbReference>